<evidence type="ECO:0000256" key="1">
    <source>
        <dbReference type="SAM" id="MobiDB-lite"/>
    </source>
</evidence>
<evidence type="ECO:0000256" key="2">
    <source>
        <dbReference type="SAM" id="SignalP"/>
    </source>
</evidence>
<gene>
    <name evidence="3" type="ORF">MES5069_40036</name>
</gene>
<reference evidence="3 4" key="1">
    <citation type="submission" date="2022-03" db="EMBL/GenBank/DDBJ databases">
        <authorList>
            <person name="Brunel B."/>
        </authorList>
    </citation>
    <scope>NUCLEOTIDE SEQUENCE [LARGE SCALE GENOMIC DNA]</scope>
    <source>
        <strain evidence="3">STM5069sample</strain>
    </source>
</reference>
<organism evidence="3 4">
    <name type="scientific">Mesorhizobium escarrei</name>
    <dbReference type="NCBI Taxonomy" id="666018"/>
    <lineage>
        <taxon>Bacteria</taxon>
        <taxon>Pseudomonadati</taxon>
        <taxon>Pseudomonadota</taxon>
        <taxon>Alphaproteobacteria</taxon>
        <taxon>Hyphomicrobiales</taxon>
        <taxon>Phyllobacteriaceae</taxon>
        <taxon>Mesorhizobium</taxon>
    </lineage>
</organism>
<dbReference type="RefSeq" id="WP_254019705.1">
    <property type="nucleotide sequence ID" value="NZ_CAKXZT010000135.1"/>
</dbReference>
<accession>A0ABN8K078</accession>
<proteinExistence type="predicted"/>
<keyword evidence="3" id="KW-0969">Cilium</keyword>
<keyword evidence="3" id="KW-0966">Cell projection</keyword>
<dbReference type="Proteomes" id="UP001153050">
    <property type="component" value="Unassembled WGS sequence"/>
</dbReference>
<dbReference type="EMBL" id="CAKXZT010000135">
    <property type="protein sequence ID" value="CAH2403684.1"/>
    <property type="molecule type" value="Genomic_DNA"/>
</dbReference>
<keyword evidence="2" id="KW-0732">Signal</keyword>
<feature type="region of interest" description="Disordered" evidence="1">
    <location>
        <begin position="19"/>
        <end position="99"/>
    </location>
</feature>
<evidence type="ECO:0000313" key="3">
    <source>
        <dbReference type="EMBL" id="CAH2403684.1"/>
    </source>
</evidence>
<keyword evidence="4" id="KW-1185">Reference proteome</keyword>
<feature type="chain" id="PRO_5046650810" evidence="2">
    <location>
        <begin position="22"/>
        <end position="99"/>
    </location>
</feature>
<protein>
    <submittedName>
        <fullName evidence="3">Flagellar hook-length control protein fliK</fullName>
    </submittedName>
</protein>
<feature type="compositionally biased region" description="Polar residues" evidence="1">
    <location>
        <begin position="81"/>
        <end position="99"/>
    </location>
</feature>
<comment type="caution">
    <text evidence="3">The sequence shown here is derived from an EMBL/GenBank/DDBJ whole genome shotgun (WGS) entry which is preliminary data.</text>
</comment>
<keyword evidence="3" id="KW-0282">Flagellum</keyword>
<feature type="signal peptide" evidence="2">
    <location>
        <begin position="1"/>
        <end position="21"/>
    </location>
</feature>
<evidence type="ECO:0000313" key="4">
    <source>
        <dbReference type="Proteomes" id="UP001153050"/>
    </source>
</evidence>
<name>A0ABN8K078_9HYPH</name>
<sequence>MMKKILSATVLSMALATSAMAQSSGTGSGTNDPGAGTGTGTGTMAPGTDNATPADPNVTGSTTDGGDGMGDRCKETAGADANTNSASGTATSDMENCPK</sequence>